<dbReference type="AlphaFoldDB" id="V2YQC3"/>
<name>V2YQC3_MONRO</name>
<protein>
    <submittedName>
        <fullName evidence="1">Uncharacterized protein</fullName>
    </submittedName>
</protein>
<accession>V2YQC3</accession>
<keyword evidence="2" id="KW-1185">Reference proteome</keyword>
<dbReference type="Proteomes" id="UP000017559">
    <property type="component" value="Unassembled WGS sequence"/>
</dbReference>
<proteinExistence type="predicted"/>
<dbReference type="KEGG" id="mrr:Moror_13013"/>
<reference evidence="1 2" key="1">
    <citation type="journal article" date="2014" name="BMC Genomics">
        <title>Genome and secretome analysis of the hemibiotrophic fungal pathogen, Moniliophthora roreri, which causes frosty pod rot disease of cacao: mechanisms of the biotrophic and necrotrophic phases.</title>
        <authorList>
            <person name="Meinhardt L.W."/>
            <person name="Costa G.G.L."/>
            <person name="Thomazella D.P.T."/>
            <person name="Teixeira P.J.P.L."/>
            <person name="Carazzolle M.F."/>
            <person name="Schuster S.C."/>
            <person name="Carlson J.E."/>
            <person name="Guiltinan M.J."/>
            <person name="Mieczkowski P."/>
            <person name="Farmer A."/>
            <person name="Ramaraj T."/>
            <person name="Crozier J."/>
            <person name="Davis R.E."/>
            <person name="Shao J."/>
            <person name="Melnick R.L."/>
            <person name="Pereira G.A.G."/>
            <person name="Bailey B.A."/>
        </authorList>
    </citation>
    <scope>NUCLEOTIDE SEQUENCE [LARGE SCALE GENOMIC DNA]</scope>
    <source>
        <strain evidence="1 2">MCA 2997</strain>
    </source>
</reference>
<dbReference type="EMBL" id="AWSO01000168">
    <property type="protein sequence ID" value="ESK93874.1"/>
    <property type="molecule type" value="Genomic_DNA"/>
</dbReference>
<gene>
    <name evidence="1" type="ORF">Moror_13013</name>
</gene>
<sequence>MEMFSNAAGFHIKGRNEFNNVGRDQIKQSISARVVHIGPTMQAVKRTIYDELENIDNDTDSTHEDYLYTALAPSYGTLTPSNIRDIDEKLKIMISDTMKMLDEYRNDVDEMDWDCIMGFFMRNSELEPIGPKVRSVDKFIKKDRNFFKVDGSPDQAVVEEVKSWFTKLISDEDVFRSTLVDIEPVARIVAQTGATITSVETAFYKKERHDKTLVGIGVLRFPDFDDPHFKVHHIKLSACSQSERYAGLQFDSNGIFGEFSQCKFRLRNPSSLKYDLIKAATEELAMFD</sequence>
<dbReference type="HOGENOM" id="CLU_091769_0_0_1"/>
<organism evidence="1 2">
    <name type="scientific">Moniliophthora roreri (strain MCA 2997)</name>
    <name type="common">Cocoa frosty pod rot fungus</name>
    <name type="synonym">Crinipellis roreri</name>
    <dbReference type="NCBI Taxonomy" id="1381753"/>
    <lineage>
        <taxon>Eukaryota</taxon>
        <taxon>Fungi</taxon>
        <taxon>Dikarya</taxon>
        <taxon>Basidiomycota</taxon>
        <taxon>Agaricomycotina</taxon>
        <taxon>Agaricomycetes</taxon>
        <taxon>Agaricomycetidae</taxon>
        <taxon>Agaricales</taxon>
        <taxon>Marasmiineae</taxon>
        <taxon>Marasmiaceae</taxon>
        <taxon>Moniliophthora</taxon>
    </lineage>
</organism>
<evidence type="ECO:0000313" key="1">
    <source>
        <dbReference type="EMBL" id="ESK93874.1"/>
    </source>
</evidence>
<dbReference type="OrthoDB" id="2735833at2759"/>
<evidence type="ECO:0000313" key="2">
    <source>
        <dbReference type="Proteomes" id="UP000017559"/>
    </source>
</evidence>
<comment type="caution">
    <text evidence="1">The sequence shown here is derived from an EMBL/GenBank/DDBJ whole genome shotgun (WGS) entry which is preliminary data.</text>
</comment>